<organism evidence="2 3">
    <name type="scientific">Cystobacter fuscus (strain ATCC 25194 / DSM 2262 / NBRC 100088 / M29)</name>
    <dbReference type="NCBI Taxonomy" id="1242864"/>
    <lineage>
        <taxon>Bacteria</taxon>
        <taxon>Pseudomonadati</taxon>
        <taxon>Myxococcota</taxon>
        <taxon>Myxococcia</taxon>
        <taxon>Myxococcales</taxon>
        <taxon>Cystobacterineae</taxon>
        <taxon>Archangiaceae</taxon>
        <taxon>Cystobacter</taxon>
    </lineage>
</organism>
<protein>
    <recommendedName>
        <fullName evidence="4">DUF4329 domain-containing protein</fullName>
    </recommendedName>
</protein>
<evidence type="ECO:0000313" key="3">
    <source>
        <dbReference type="Proteomes" id="UP000011682"/>
    </source>
</evidence>
<feature type="compositionally biased region" description="Basic and acidic residues" evidence="1">
    <location>
        <begin position="209"/>
        <end position="221"/>
    </location>
</feature>
<name>S9P5Q1_CYSF2</name>
<evidence type="ECO:0000256" key="1">
    <source>
        <dbReference type="SAM" id="MobiDB-lite"/>
    </source>
</evidence>
<sequence>MKNTWYQTLLGRFGWARLSEGHLAAVAGLFFLLGSPAWGFEVFELVPPANPSGYNFYRVWGCGCSGQTSSGESQCPGFGYSNNYGPPQSWIKLNALELDECPKSDQWQCNSNADCSSGVGACAVGTCGVNTAVDMISSGGNAQPSGPIVMCHYSKPTPEMCDGIDNDCNGLTDDGCSAGPGGGGPDGGVDLDGGSPEPDGGNGSPGNEICHDEVDNNHNGEVDEDCPPGELDGGGPPDCVGQCCELSVADPVNIATGTSSEVIEDLRITDGLTTLTFERVFSSRADEWIYDAPLVGVPKPFGASPVQPQSVEWWHNWLSVVVEHQHHWSVRTRQGGLLRFLPCTGGVPCEARPVEGNASRSERLTRTATGYELRHADGTRSIYDARFVASTGSRNRYFLSRWLSPTGKALANLSYAVPDDATGCPQGASGTQAGVPYLSSVRTEAGGSLVFNYQALTGSGGETECVISSVERGLALPTGAMNREDVVYYSYVSEGGAQRPGRLAHASYEARGSSERYAYSWGAFGISRLGAQLVRHQYGADGRVASATGEGYGAAIAWEPTTGSCEPGSNCCGRTPLVRQVTDSFTGRGDGSEGTAGLLSAYATLSNHGQESQPRLYQTTESCAVSGACSPGSVRSEWTCSTPGNPGREIARKDKRGNWEVYGYALSAEANPRLERTHVKQGASSMTGADALEETRSSYTYINGVQLLQAEEQASVLGGPTDSRRTYHVYDTTTARKKAVIQSGLTRERASNGAWTTLRRFVGTFYFTTYDHSGTVMEDALGRVREVHGPCFVSNESATDCPSTTAYPVTKYDYNVDWGIYTRNLLGKVQSYPAGGPLMAGAAELTTSYDYSYGVYNGWKKVTTTEPNGRVIDRQEQSGRVMWEEEQESNVTWKTEYSYLDDKLAGIKRPEGDYDVFCYRTGTTAEGGCTGALSKKLQWTARAGLPSGAGWTEKVVYSYWPDETLKEERYLTRTGTTVQTRRVMKYAADAHRRPTWSKVGEGAGSYTAAKSFDGADNLTGVGQAFNNPPAWCGGVKTGQGPLADGTPLSQLCSSLAYDRANRLVQVDEYPADGVSQRTLFAHDAQGNVSGVKVGCALTETFANCAQPATTYTHDDFGRVVEVSLPHADGPVRYAYDARGNQVVKETAAMRQAGEYVASSYDMLSRLLSSQRVYTGGSEALYLLAYDSAGDALPAGCPLVANARTEGRLRYRKDSFGRTWFSYDRSGRVLQEIRVRSGESTCGAVANANPHTFYSYTLNGNLQSVTYPNGRTVTYVYGTGGNTNRVSAVDVTLYDGTAWTTQRLLSNVTWEPYGGLRGYTLKHPTTSQTSTVEYALGDNSSVPPAGCSTSSPSATNSDLTGRLRGLRVSSGSVAMGAGTGDVYQRTYTWKADQVVRTDTCLLGQNSTPMQETYAYDRTLRLTGVGRTAGNFSATGGAFDARTYGYDRRGNRTAMTSDAAPYFLKYATDSVAHKDRLVGWGSSAANSLLGYTLAYDAEGRVTRKADLGENTTLAFEYGQSVGVATESVFRAVEVNGAFYNYYYDALGRRRQKSYPGGTSDEFFYTGANQLLVDRGSSDVVTPVAHYTQEDYVWLGGRPVALVRGKLSTTWTRLADTSADCARNGEAATCGVYFPVTDHLGKPVLMLDGSGKVAGAVDYEPFGQINRVALRAETEHPLYAWVGNNNVTLSEMNQPTTASMSVRMRVLFHLLDTQGVGHVDVKDANTGADLIGGLEASGQGAFWSGWVQPSAGRARVDFNYEACHTDCSGIRCQEVCGHMHAYSALAKTLASNPSTPEHGEPTTAKGVVVEGYEYQRYQTGAQPFWTPLRYPGQYHDAETDLFENWNRYYDPSIGRYLQPEPLLARWNTTVRRALTLGRLFPAYSYALSNPIGFIDGDGLSPGQRFYGPNARDEAAIDALLFIHPSAELHGLKYGGKICQDKEGAVFATDLACSSPENPTLIDYSQVNCPAGSKVLGTYHTHWLDADEGKRFPPFSLTDLDTANSNKWISWLSRADGKEVWRWYPFPIGINEQIYPVPAARPWWKWWK</sequence>
<proteinExistence type="predicted"/>
<evidence type="ECO:0008006" key="4">
    <source>
        <dbReference type="Google" id="ProtNLM"/>
    </source>
</evidence>
<dbReference type="Proteomes" id="UP000011682">
    <property type="component" value="Unassembled WGS sequence"/>
</dbReference>
<accession>S9P5Q1</accession>
<dbReference type="eggNOG" id="COG3209">
    <property type="taxonomic scope" value="Bacteria"/>
</dbReference>
<feature type="compositionally biased region" description="Gly residues" evidence="1">
    <location>
        <begin position="179"/>
        <end position="191"/>
    </location>
</feature>
<gene>
    <name evidence="2" type="ORF">D187_009821</name>
</gene>
<dbReference type="Gene3D" id="2.180.10.10">
    <property type="entry name" value="RHS repeat-associated core"/>
    <property type="match status" value="2"/>
</dbReference>
<dbReference type="InterPro" id="IPR022385">
    <property type="entry name" value="Rhs_assc_core"/>
</dbReference>
<dbReference type="InterPro" id="IPR050708">
    <property type="entry name" value="T6SS_VgrG/RHS"/>
</dbReference>
<comment type="caution">
    <text evidence="2">The sequence shown here is derived from an EMBL/GenBank/DDBJ whole genome shotgun (WGS) entry which is preliminary data.</text>
</comment>
<dbReference type="NCBIfam" id="TIGR03696">
    <property type="entry name" value="Rhs_assc_core"/>
    <property type="match status" value="1"/>
</dbReference>
<keyword evidence="3" id="KW-1185">Reference proteome</keyword>
<feature type="region of interest" description="Disordered" evidence="1">
    <location>
        <begin position="179"/>
        <end position="233"/>
    </location>
</feature>
<dbReference type="EMBL" id="ANAH02000049">
    <property type="protein sequence ID" value="EPX57547.1"/>
    <property type="molecule type" value="Genomic_DNA"/>
</dbReference>
<evidence type="ECO:0000313" key="2">
    <source>
        <dbReference type="EMBL" id="EPX57547.1"/>
    </source>
</evidence>
<reference evidence="2" key="1">
    <citation type="submission" date="2013-05" db="EMBL/GenBank/DDBJ databases">
        <title>Genome assembly of Cystobacter fuscus DSM 2262.</title>
        <authorList>
            <person name="Sharma G."/>
            <person name="Khatri I."/>
            <person name="Kaur C."/>
            <person name="Mayilraj S."/>
            <person name="Subramanian S."/>
        </authorList>
    </citation>
    <scope>NUCLEOTIDE SEQUENCE [LARGE SCALE GENOMIC DNA]</scope>
    <source>
        <strain evidence="2">DSM 2262</strain>
    </source>
</reference>
<dbReference type="PANTHER" id="PTHR32305">
    <property type="match status" value="1"/>
</dbReference>
<dbReference type="PANTHER" id="PTHR32305:SF15">
    <property type="entry name" value="PROTEIN RHSA-RELATED"/>
    <property type="match status" value="1"/>
</dbReference>